<organism evidence="1 2">
    <name type="scientific">Trichogramma kaykai</name>
    <dbReference type="NCBI Taxonomy" id="54128"/>
    <lineage>
        <taxon>Eukaryota</taxon>
        <taxon>Metazoa</taxon>
        <taxon>Ecdysozoa</taxon>
        <taxon>Arthropoda</taxon>
        <taxon>Hexapoda</taxon>
        <taxon>Insecta</taxon>
        <taxon>Pterygota</taxon>
        <taxon>Neoptera</taxon>
        <taxon>Endopterygota</taxon>
        <taxon>Hymenoptera</taxon>
        <taxon>Apocrita</taxon>
        <taxon>Proctotrupomorpha</taxon>
        <taxon>Chalcidoidea</taxon>
        <taxon>Trichogrammatidae</taxon>
        <taxon>Trichogramma</taxon>
    </lineage>
</organism>
<proteinExistence type="predicted"/>
<evidence type="ECO:0000313" key="1">
    <source>
        <dbReference type="EMBL" id="KAL3386497.1"/>
    </source>
</evidence>
<keyword evidence="2" id="KW-1185">Reference proteome</keyword>
<name>A0ABD2W0F2_9HYME</name>
<dbReference type="Proteomes" id="UP001627154">
    <property type="component" value="Unassembled WGS sequence"/>
</dbReference>
<accession>A0ABD2W0F2</accession>
<dbReference type="EMBL" id="JBJJXI010000146">
    <property type="protein sequence ID" value="KAL3386497.1"/>
    <property type="molecule type" value="Genomic_DNA"/>
</dbReference>
<protein>
    <submittedName>
        <fullName evidence="1">Uncharacterized protein</fullName>
    </submittedName>
</protein>
<sequence length="81" mass="9614">MIVGRRHASLYAFLAELQHEQGDTETILHQIYLGQSVRHLPKGKLQEVENWISNIVRSYDEYVKDYNVLKYLKDLGHYMHL</sequence>
<comment type="caution">
    <text evidence="1">The sequence shown here is derived from an EMBL/GenBank/DDBJ whole genome shotgun (WGS) entry which is preliminary data.</text>
</comment>
<dbReference type="AlphaFoldDB" id="A0ABD2W0F2"/>
<gene>
    <name evidence="1" type="ORF">TKK_018000</name>
</gene>
<reference evidence="1 2" key="1">
    <citation type="journal article" date="2024" name="bioRxiv">
        <title>A reference genome for Trichogramma kaykai: A tiny desert-dwelling parasitoid wasp with competing sex-ratio distorters.</title>
        <authorList>
            <person name="Culotta J."/>
            <person name="Lindsey A.R."/>
        </authorList>
    </citation>
    <scope>NUCLEOTIDE SEQUENCE [LARGE SCALE GENOMIC DNA]</scope>
    <source>
        <strain evidence="1 2">KSX58</strain>
    </source>
</reference>
<evidence type="ECO:0000313" key="2">
    <source>
        <dbReference type="Proteomes" id="UP001627154"/>
    </source>
</evidence>